<dbReference type="KEGG" id="bbo:BBOV_II003880"/>
<proteinExistence type="predicted"/>
<keyword evidence="3" id="KW-1185">Reference proteome</keyword>
<evidence type="ECO:0000313" key="3">
    <source>
        <dbReference type="Proteomes" id="UP000002173"/>
    </source>
</evidence>
<sequence length="562" mass="63217">MAQFLMRAVSEAPNIAKLNNTLNNKLESIKAEARNGLEIPSFVFLGTEYDEMLESIKGDDIFVAQKWLQVTSFIIKSEMIRLQKGESISEHASPFFEGVITTMLDTLERIEGTASTIASNLWNTLSESLSMILSPNVAAVVKCHKRIAHRSFNFVLQTTNTEHAERLILVIMTWMCSTRSFDSNNDADTVYINQLRTLQRSENDSISAEATTLILNNIQKVMKREPKVLPEFILDHVKLITKEIQLGTVSRFGRILQLIEATFNVCKRSRSDLVLDLVPLWDMFDTIFKQLPALDENTVKQSLALLSRVVSWLGPDLILVNVKSIQQIFSSLFQHPLDLVIAHGNHIQNTLHTMSACCLDFYILMSTQLEDIVKQVNVDIDRDDLSNAAALLGILTELDGPVAGHTVEALIIRLATINRKHWESPKLANAALGLINQHIARGCSSHQKALRIMLIFVQQLRSAIGHSRFADSIIIRIRDLLSPSSDPDVNTEYALYTEELQKYIEMGYPTRNTEEPSHQPTQLASADNNDTTKNKRDDVIDAIKKRLKSMCQPVKQDSATVP</sequence>
<reference evidence="3" key="3">
    <citation type="journal article" date="2021" name="Int. J. Parasitol.">
        <title>Comparative analysis of gene expression between Babesia bovis blood stages and kinetes allowed by improved genome annotation.</title>
        <authorList>
            <person name="Ueti M.W."/>
            <person name="Johnson W.C."/>
            <person name="Kappmeyer L.S."/>
            <person name="Herndon D.R."/>
            <person name="Mousel M.R."/>
            <person name="Reif K.E."/>
            <person name="Taus N.S."/>
            <person name="Ifeonu O.O."/>
            <person name="Silva J.C."/>
            <person name="Suarez C.E."/>
            <person name="Brayton K.A."/>
        </authorList>
    </citation>
    <scope>NUCLEOTIDE SEQUENCE [LARGE SCALE GENOMIC DNA]</scope>
</reference>
<protein>
    <submittedName>
        <fullName evidence="2">Uncharacterized protein</fullName>
    </submittedName>
</protein>
<reference evidence="2 3" key="1">
    <citation type="journal article" date="2007" name="PLoS Pathog.">
        <title>Genome sequence of Babesia bovis and comparative analysis of apicomplexan hemoprotozoa.</title>
        <authorList>
            <person name="Brayton K.A."/>
            <person name="Lau A.O.T."/>
            <person name="Herndon D.R."/>
            <person name="Hannick L."/>
            <person name="Kappmeyer L.S."/>
            <person name="Berens S.J."/>
            <person name="Bidwell S.L."/>
            <person name="Brown W.C."/>
            <person name="Crabtree J."/>
            <person name="Fadrosh D."/>
            <person name="Feldblum T."/>
            <person name="Forberger H.A."/>
            <person name="Haas B.J."/>
            <person name="Howell J.M."/>
            <person name="Khouri H."/>
            <person name="Koo H."/>
            <person name="Mann D.J."/>
            <person name="Norimine J."/>
            <person name="Paulsen I.T."/>
            <person name="Radune D."/>
            <person name="Ren Q."/>
            <person name="Smith R.K. Jr."/>
            <person name="Suarez C.E."/>
            <person name="White O."/>
            <person name="Wortman J.R."/>
            <person name="Knowles D.P. Jr."/>
            <person name="McElwain T.F."/>
            <person name="Nene V.M."/>
        </authorList>
    </citation>
    <scope>NUCLEOTIDE SEQUENCE [LARGE SCALE GENOMIC DNA]</scope>
    <source>
        <strain evidence="2">T2Bo</strain>
    </source>
</reference>
<dbReference type="Proteomes" id="UP000002173">
    <property type="component" value="Unassembled WGS sequence"/>
</dbReference>
<gene>
    <name evidence="2" type="ORF">BBOV_II003880</name>
</gene>
<organism evidence="2 3">
    <name type="scientific">Babesia bovis</name>
    <dbReference type="NCBI Taxonomy" id="5865"/>
    <lineage>
        <taxon>Eukaryota</taxon>
        <taxon>Sar</taxon>
        <taxon>Alveolata</taxon>
        <taxon>Apicomplexa</taxon>
        <taxon>Aconoidasida</taxon>
        <taxon>Piroplasmida</taxon>
        <taxon>Babesiidae</taxon>
        <taxon>Babesia</taxon>
    </lineage>
</organism>
<dbReference type="InParanoid" id="A7ATT2"/>
<accession>A7ATT2</accession>
<name>A7ATT2_BABBO</name>
<evidence type="ECO:0000256" key="1">
    <source>
        <dbReference type="SAM" id="MobiDB-lite"/>
    </source>
</evidence>
<dbReference type="EMBL" id="AAXT01000003">
    <property type="protein sequence ID" value="EDO06343.1"/>
    <property type="molecule type" value="Genomic_DNA"/>
</dbReference>
<comment type="caution">
    <text evidence="2">The sequence shown here is derived from an EMBL/GenBank/DDBJ whole genome shotgun (WGS) entry which is preliminary data.</text>
</comment>
<dbReference type="AlphaFoldDB" id="A7ATT2"/>
<dbReference type="eggNOG" id="ENOG502QX2X">
    <property type="taxonomic scope" value="Eukaryota"/>
</dbReference>
<feature type="region of interest" description="Disordered" evidence="1">
    <location>
        <begin position="510"/>
        <end position="537"/>
    </location>
</feature>
<dbReference type="GeneID" id="5478140"/>
<reference evidence="3" key="2">
    <citation type="journal article" date="2020" name="Data Brief">
        <title>Transcriptome dataset of Babesia bovis life stages within vertebrate and invertebrate hosts.</title>
        <authorList>
            <person name="Ueti M.W."/>
            <person name="Johnson W.C."/>
            <person name="Kappmeyer L.S."/>
            <person name="Herndon D.R."/>
            <person name="Mousel M.R."/>
            <person name="Reif K.E."/>
            <person name="Taus N.S."/>
            <person name="Ifeonu O.O."/>
            <person name="Silva J.C."/>
            <person name="Suarez C.E."/>
            <person name="Brayton K.A."/>
        </authorList>
    </citation>
    <scope>NUCLEOTIDE SEQUENCE [LARGE SCALE GENOMIC DNA]</scope>
</reference>
<dbReference type="OMA" id="NQHIARG"/>
<dbReference type="VEuPathDB" id="PiroplasmaDB:BBOV_II003880"/>
<evidence type="ECO:0000313" key="2">
    <source>
        <dbReference type="EMBL" id="EDO06343.1"/>
    </source>
</evidence>
<dbReference type="RefSeq" id="XP_001609911.1">
    <property type="nucleotide sequence ID" value="XM_001609861.1"/>
</dbReference>